<reference evidence="1" key="1">
    <citation type="submission" date="2022-04" db="EMBL/GenBank/DDBJ databases">
        <title>Genome of the entomopathogenic fungus Entomophthora muscae.</title>
        <authorList>
            <person name="Elya C."/>
            <person name="Lovett B.R."/>
            <person name="Lee E."/>
            <person name="Macias A.M."/>
            <person name="Hajek A.E."/>
            <person name="De Bivort B.L."/>
            <person name="Kasson M.T."/>
            <person name="De Fine Licht H.H."/>
            <person name="Stajich J.E."/>
        </authorList>
    </citation>
    <scope>NUCLEOTIDE SEQUENCE</scope>
    <source>
        <strain evidence="1">Berkeley</strain>
    </source>
</reference>
<evidence type="ECO:0000313" key="2">
    <source>
        <dbReference type="Proteomes" id="UP001165960"/>
    </source>
</evidence>
<comment type="caution">
    <text evidence="1">The sequence shown here is derived from an EMBL/GenBank/DDBJ whole genome shotgun (WGS) entry which is preliminary data.</text>
</comment>
<gene>
    <name evidence="1" type="primary">ATG7_2</name>
    <name evidence="1" type="ORF">DSO57_1024711</name>
</gene>
<dbReference type="EMBL" id="QTSX02001555">
    <property type="protein sequence ID" value="KAJ9080457.1"/>
    <property type="molecule type" value="Genomic_DNA"/>
</dbReference>
<sequence>MPGHPIAPAEEKQVQDDVTKLEELVQSHDVIFMLTDSRESRWLPTLLAARYNRLLINVALGFDTFMVMRHGIRLAGTPNLSCYFCQDVVAPTDSLSDRTLDEQCTVTRPGLAAMSSALAVELVVSVLQHSQRGAALPDSSGGTENRLAQTVPHQIRGFLSNFQFISLLGQPYPNCTACSDKVLAAYAENGFKFLKLVFADPHYLSKVTGLQEMLEGVDALVFTDSDSDGWCET</sequence>
<name>A0ACC2U108_9FUNG</name>
<keyword evidence="1" id="KW-0378">Hydrolase</keyword>
<proteinExistence type="predicted"/>
<keyword evidence="2" id="KW-1185">Reference proteome</keyword>
<dbReference type="EC" id="3.5.4.12" evidence="1"/>
<organism evidence="1 2">
    <name type="scientific">Entomophthora muscae</name>
    <dbReference type="NCBI Taxonomy" id="34485"/>
    <lineage>
        <taxon>Eukaryota</taxon>
        <taxon>Fungi</taxon>
        <taxon>Fungi incertae sedis</taxon>
        <taxon>Zoopagomycota</taxon>
        <taxon>Entomophthoromycotina</taxon>
        <taxon>Entomophthoromycetes</taxon>
        <taxon>Entomophthorales</taxon>
        <taxon>Entomophthoraceae</taxon>
        <taxon>Entomophthora</taxon>
    </lineage>
</organism>
<protein>
    <submittedName>
        <fullName evidence="1">Autophagy protein 7</fullName>
        <ecNumber evidence="1">3.5.4.12</ecNumber>
    </submittedName>
</protein>
<evidence type="ECO:0000313" key="1">
    <source>
        <dbReference type="EMBL" id="KAJ9080457.1"/>
    </source>
</evidence>
<dbReference type="Proteomes" id="UP001165960">
    <property type="component" value="Unassembled WGS sequence"/>
</dbReference>
<accession>A0ACC2U108</accession>